<name>A0A7L9QEL5_9CHLO</name>
<dbReference type="PANTHER" id="PTHR31694">
    <property type="entry name" value="DESICCATION-LIKE PROTEIN"/>
    <property type="match status" value="1"/>
</dbReference>
<organism evidence="2">
    <name type="scientific">Trebouxia lynnae</name>
    <dbReference type="NCBI Taxonomy" id="1825957"/>
    <lineage>
        <taxon>Eukaryota</taxon>
        <taxon>Viridiplantae</taxon>
        <taxon>Chlorophyta</taxon>
        <taxon>core chlorophytes</taxon>
        <taxon>Trebouxiophyceae</taxon>
        <taxon>Trebouxiales</taxon>
        <taxon>Trebouxiaceae</taxon>
        <taxon>Trebouxia</taxon>
    </lineage>
</organism>
<dbReference type="CDD" id="cd00657">
    <property type="entry name" value="Ferritin_like"/>
    <property type="match status" value="1"/>
</dbReference>
<keyword evidence="1" id="KW-0732">Signal</keyword>
<dbReference type="AlphaFoldDB" id="A0A7L9QEL5"/>
<dbReference type="PANTHER" id="PTHR31694:SF26">
    <property type="entry name" value="OS05G0151100 PROTEIN"/>
    <property type="match status" value="1"/>
</dbReference>
<dbReference type="EMBL" id="MT439009">
    <property type="protein sequence ID" value="QOL01256.1"/>
    <property type="molecule type" value="mRNA"/>
</dbReference>
<evidence type="ECO:0000313" key="2">
    <source>
        <dbReference type="EMBL" id="QOL01256.1"/>
    </source>
</evidence>
<proteinExistence type="evidence at transcript level"/>
<protein>
    <submittedName>
        <fullName evidence="2">Putative extracellular protein TR9_061</fullName>
    </submittedName>
</protein>
<sequence length="358" mass="36254">MKVSVATVALVLSSIALLTPSAQATTNYTDADILQFALNLECLEAEFYSWVAYGEGIASVDSSLVGSNSQLTTSNSGGHAPPSSFTSTPAGILALEIATEIAENEISHVRYLRKALTAAGATPVPCPQLSLSPATFLNAATAAVSAAGATINPSATFDPYSFPDAFYLGAFIFEDVGVTAYKGAVRSLQSQEYAAVAAGIMAIEAGHAAVIRNQLYGQIDAGSGLTDNSGADITIGTAVSGITKLRDNLAGTAAENALTRNTVAVGSTPSTTGPDLFAADSDAIAFTRTPSQVLDIVQFSPSTQALAVGGFFPNGPTGNADVLEISGDSTRTCNSGVLSMASMSAVSVAVMAAVALAM</sequence>
<feature type="chain" id="PRO_5029618967" evidence="1">
    <location>
        <begin position="25"/>
        <end position="358"/>
    </location>
</feature>
<reference evidence="2" key="1">
    <citation type="journal article" date="2020" name="Microb. Ecol.">
        <title>The Under-explored Extracellular Proteome of Aero-Terrestrial Microalgae Provides Clues on Different Mechanisms of Desiccation Tolerance in Non-Model Organisms.</title>
        <authorList>
            <person name="Gonzalez-Hourcade M."/>
            <person name="Del Campo E.M."/>
            <person name="Casano L.M."/>
        </authorList>
    </citation>
    <scope>NUCLEOTIDE SEQUENCE</scope>
    <source>
        <strain evidence="2">TR9</strain>
    </source>
</reference>
<accession>A0A7L9QEL5</accession>
<dbReference type="Pfam" id="PF13668">
    <property type="entry name" value="Ferritin_2"/>
    <property type="match status" value="1"/>
</dbReference>
<feature type="signal peptide" evidence="1">
    <location>
        <begin position="1"/>
        <end position="24"/>
    </location>
</feature>
<evidence type="ECO:0000256" key="1">
    <source>
        <dbReference type="SAM" id="SignalP"/>
    </source>
</evidence>
<dbReference type="InterPro" id="IPR052965">
    <property type="entry name" value="Pigment-catalase-like"/>
</dbReference>